<gene>
    <name evidence="7" type="ORF">EV385_3554</name>
</gene>
<accession>A0A4Q7ZM68</accession>
<dbReference type="SUPFAM" id="SSF103473">
    <property type="entry name" value="MFS general substrate transporter"/>
    <property type="match status" value="1"/>
</dbReference>
<evidence type="ECO:0000313" key="7">
    <source>
        <dbReference type="EMBL" id="RZU51721.1"/>
    </source>
</evidence>
<sequence>MQAVLEETRTPYRWRWVALFVILAVEVMDLLDSLVTTIAGPVIRAELGGSLSLIQWLGAAYTLAMAVGLLTGGRLGDIYGRRRMFLIGAAGFTVASLLCAVAWSPGVLVGARAVQGLFGAVMLPQGLGMIKQMFSDKEQAKAFGAFGPVMGLSAVGGPILAGWLVDADYFGVGWRMIFFINLPLGIFAIMGALRFLPEYRAERTPRLDVAGVLLAAVGAFLLLYPLVQGRELDWPVWVFVMLAAGVVLFVAFGRYEAARERAGRDPLVTPSLFRKRAFTGGLALGLFFFAVLIGTGLVFTLYLQVGLGYSPLKAGLTTLPQALGTVVGFVAAGAGLSERLGRRLLLIGTVVMGLGMIGVALTVRGAGADISPYQLSPALLVLGAGMGLAMAPFFNIVLAGVDDAETGSASGALTSVQQLGGAFGIAILGTIFFGLLPGAVAHHVDTSAGELRAQLTAAAVPPAAQPAIIAGIRACLADRVAEDDPEVQPASCRSGAAPGAAAPADPAIAGYAERAVRDGFRDVTVRTLGVALVLLVAAFGLGFLLPRRARPAAAGH</sequence>
<keyword evidence="4 5" id="KW-0472">Membrane</keyword>
<evidence type="ECO:0000313" key="8">
    <source>
        <dbReference type="Proteomes" id="UP000292564"/>
    </source>
</evidence>
<dbReference type="Gene3D" id="1.20.1250.20">
    <property type="entry name" value="MFS general substrate transporter like domains"/>
    <property type="match status" value="2"/>
</dbReference>
<protein>
    <submittedName>
        <fullName evidence="7">EmrB/QacA subfamily drug resistance transporter</fullName>
    </submittedName>
</protein>
<feature type="transmembrane region" description="Helical" evidence="5">
    <location>
        <begin position="344"/>
        <end position="363"/>
    </location>
</feature>
<evidence type="ECO:0000256" key="3">
    <source>
        <dbReference type="ARBA" id="ARBA00022989"/>
    </source>
</evidence>
<organism evidence="7 8">
    <name type="scientific">Krasilnikovia cinnamomea</name>
    <dbReference type="NCBI Taxonomy" id="349313"/>
    <lineage>
        <taxon>Bacteria</taxon>
        <taxon>Bacillati</taxon>
        <taxon>Actinomycetota</taxon>
        <taxon>Actinomycetes</taxon>
        <taxon>Micromonosporales</taxon>
        <taxon>Micromonosporaceae</taxon>
        <taxon>Krasilnikovia</taxon>
    </lineage>
</organism>
<feature type="transmembrane region" description="Helical" evidence="5">
    <location>
        <begin position="419"/>
        <end position="440"/>
    </location>
</feature>
<feature type="transmembrane region" description="Helical" evidence="5">
    <location>
        <begin position="209"/>
        <end position="228"/>
    </location>
</feature>
<dbReference type="AlphaFoldDB" id="A0A4Q7ZM68"/>
<dbReference type="InterPro" id="IPR020846">
    <property type="entry name" value="MFS_dom"/>
</dbReference>
<feature type="domain" description="Major facilitator superfamily (MFS) profile" evidence="6">
    <location>
        <begin position="18"/>
        <end position="465"/>
    </location>
</feature>
<dbReference type="Pfam" id="PF07690">
    <property type="entry name" value="MFS_1"/>
    <property type="match status" value="1"/>
</dbReference>
<feature type="transmembrane region" description="Helical" evidence="5">
    <location>
        <begin position="234"/>
        <end position="255"/>
    </location>
</feature>
<evidence type="ECO:0000256" key="1">
    <source>
        <dbReference type="ARBA" id="ARBA00004651"/>
    </source>
</evidence>
<feature type="transmembrane region" description="Helical" evidence="5">
    <location>
        <begin position="319"/>
        <end position="337"/>
    </location>
</feature>
<evidence type="ECO:0000256" key="2">
    <source>
        <dbReference type="ARBA" id="ARBA00022692"/>
    </source>
</evidence>
<keyword evidence="8" id="KW-1185">Reference proteome</keyword>
<evidence type="ECO:0000256" key="5">
    <source>
        <dbReference type="SAM" id="Phobius"/>
    </source>
</evidence>
<dbReference type="GO" id="GO:0005886">
    <property type="term" value="C:plasma membrane"/>
    <property type="evidence" value="ECO:0007669"/>
    <property type="project" value="UniProtKB-SubCell"/>
</dbReference>
<feature type="transmembrane region" description="Helical" evidence="5">
    <location>
        <begin position="109"/>
        <end position="130"/>
    </location>
</feature>
<feature type="transmembrane region" description="Helical" evidence="5">
    <location>
        <begin position="84"/>
        <end position="103"/>
    </location>
</feature>
<feature type="transmembrane region" description="Helical" evidence="5">
    <location>
        <begin position="276"/>
        <end position="299"/>
    </location>
</feature>
<dbReference type="OrthoDB" id="783189at2"/>
<feature type="transmembrane region" description="Helical" evidence="5">
    <location>
        <begin position="523"/>
        <end position="545"/>
    </location>
</feature>
<reference evidence="7 8" key="1">
    <citation type="submission" date="2019-02" db="EMBL/GenBank/DDBJ databases">
        <title>Sequencing the genomes of 1000 actinobacteria strains.</title>
        <authorList>
            <person name="Klenk H.-P."/>
        </authorList>
    </citation>
    <scope>NUCLEOTIDE SEQUENCE [LARGE SCALE GENOMIC DNA]</scope>
    <source>
        <strain evidence="7 8">DSM 45162</strain>
    </source>
</reference>
<comment type="subcellular location">
    <subcellularLocation>
        <location evidence="1">Cell membrane</location>
        <topology evidence="1">Multi-pass membrane protein</topology>
    </subcellularLocation>
</comment>
<proteinExistence type="predicted"/>
<dbReference type="PANTHER" id="PTHR42718">
    <property type="entry name" value="MAJOR FACILITATOR SUPERFAMILY MULTIDRUG TRANSPORTER MFSC"/>
    <property type="match status" value="1"/>
</dbReference>
<dbReference type="InterPro" id="IPR036259">
    <property type="entry name" value="MFS_trans_sf"/>
</dbReference>
<keyword evidence="2 5" id="KW-0812">Transmembrane</keyword>
<dbReference type="PROSITE" id="PS00216">
    <property type="entry name" value="SUGAR_TRANSPORT_1"/>
    <property type="match status" value="1"/>
</dbReference>
<dbReference type="PROSITE" id="PS50850">
    <property type="entry name" value="MFS"/>
    <property type="match status" value="1"/>
</dbReference>
<evidence type="ECO:0000259" key="6">
    <source>
        <dbReference type="PROSITE" id="PS50850"/>
    </source>
</evidence>
<feature type="transmembrane region" description="Helical" evidence="5">
    <location>
        <begin position="375"/>
        <end position="398"/>
    </location>
</feature>
<feature type="transmembrane region" description="Helical" evidence="5">
    <location>
        <begin position="12"/>
        <end position="31"/>
    </location>
</feature>
<dbReference type="GO" id="GO:0022857">
    <property type="term" value="F:transmembrane transporter activity"/>
    <property type="evidence" value="ECO:0007669"/>
    <property type="project" value="InterPro"/>
</dbReference>
<feature type="transmembrane region" description="Helical" evidence="5">
    <location>
        <begin position="176"/>
        <end position="197"/>
    </location>
</feature>
<dbReference type="InterPro" id="IPR005829">
    <property type="entry name" value="Sugar_transporter_CS"/>
</dbReference>
<name>A0A4Q7ZM68_9ACTN</name>
<dbReference type="CDD" id="cd17321">
    <property type="entry name" value="MFS_MMR_MDR_like"/>
    <property type="match status" value="1"/>
</dbReference>
<dbReference type="InterPro" id="IPR011701">
    <property type="entry name" value="MFS"/>
</dbReference>
<keyword evidence="3 5" id="KW-1133">Transmembrane helix</keyword>
<evidence type="ECO:0000256" key="4">
    <source>
        <dbReference type="ARBA" id="ARBA00023136"/>
    </source>
</evidence>
<dbReference type="EMBL" id="SHKY01000001">
    <property type="protein sequence ID" value="RZU51721.1"/>
    <property type="molecule type" value="Genomic_DNA"/>
</dbReference>
<comment type="caution">
    <text evidence="7">The sequence shown here is derived from an EMBL/GenBank/DDBJ whole genome shotgun (WGS) entry which is preliminary data.</text>
</comment>
<dbReference type="Proteomes" id="UP000292564">
    <property type="component" value="Unassembled WGS sequence"/>
</dbReference>
<dbReference type="PANTHER" id="PTHR42718:SF39">
    <property type="entry name" value="ACTINORHODIN TRANSPORTER-RELATED"/>
    <property type="match status" value="1"/>
</dbReference>
<feature type="transmembrane region" description="Helical" evidence="5">
    <location>
        <begin position="51"/>
        <end position="72"/>
    </location>
</feature>
<feature type="transmembrane region" description="Helical" evidence="5">
    <location>
        <begin position="142"/>
        <end position="164"/>
    </location>
</feature>